<evidence type="ECO:0000313" key="1">
    <source>
        <dbReference type="EMBL" id="BBZ29277.1"/>
    </source>
</evidence>
<organism evidence="1 2">
    <name type="scientific">Mycolicibacterium madagascariense</name>
    <dbReference type="NCBI Taxonomy" id="212765"/>
    <lineage>
        <taxon>Bacteria</taxon>
        <taxon>Bacillati</taxon>
        <taxon>Actinomycetota</taxon>
        <taxon>Actinomycetes</taxon>
        <taxon>Mycobacteriales</taxon>
        <taxon>Mycobacteriaceae</taxon>
        <taxon>Mycolicibacterium</taxon>
    </lineage>
</organism>
<keyword evidence="2" id="KW-1185">Reference proteome</keyword>
<proteinExistence type="predicted"/>
<name>A0A7I7XJ92_9MYCO</name>
<protein>
    <submittedName>
        <fullName evidence="1">Uncharacterized protein</fullName>
    </submittedName>
</protein>
<reference evidence="1 2" key="1">
    <citation type="journal article" date="2019" name="Emerg. Microbes Infect.">
        <title>Comprehensive subspecies identification of 175 nontuberculous mycobacteria species based on 7547 genomic profiles.</title>
        <authorList>
            <person name="Matsumoto Y."/>
            <person name="Kinjo T."/>
            <person name="Motooka D."/>
            <person name="Nabeya D."/>
            <person name="Jung N."/>
            <person name="Uechi K."/>
            <person name="Horii T."/>
            <person name="Iida T."/>
            <person name="Fujita J."/>
            <person name="Nakamura S."/>
        </authorList>
    </citation>
    <scope>NUCLEOTIDE SEQUENCE [LARGE SCALE GENOMIC DNA]</scope>
    <source>
        <strain evidence="1 2">JCM 13574</strain>
    </source>
</reference>
<dbReference type="AlphaFoldDB" id="A0A7I7XJ92"/>
<dbReference type="EMBL" id="AP022610">
    <property type="protein sequence ID" value="BBZ29277.1"/>
    <property type="molecule type" value="Genomic_DNA"/>
</dbReference>
<dbReference type="Proteomes" id="UP000466517">
    <property type="component" value="Chromosome"/>
</dbReference>
<gene>
    <name evidence="1" type="ORF">MMAD_35720</name>
</gene>
<sequence>MPPVAGWIRVARAEPYAAGMADTDVWDVVIEEPVDGTVADGDTDRIAIVKKTEVEARQAFAEAVSIADRYGYRSVELRRNGGTAERWPSTG</sequence>
<accession>A0A7I7XJ92</accession>
<dbReference type="KEGG" id="mmag:MMAD_35720"/>
<evidence type="ECO:0000313" key="2">
    <source>
        <dbReference type="Proteomes" id="UP000466517"/>
    </source>
</evidence>